<reference evidence="2 3" key="1">
    <citation type="submission" date="2016-01" db="EMBL/GenBank/DDBJ databases">
        <title>The new phylogeny of the genus Mycobacterium.</title>
        <authorList>
            <person name="Tarcisio F."/>
            <person name="Conor M."/>
            <person name="Antonella G."/>
            <person name="Elisabetta G."/>
            <person name="Giulia F.S."/>
            <person name="Sara T."/>
            <person name="Anna F."/>
            <person name="Clotilde B."/>
            <person name="Roberto B."/>
            <person name="Veronica D.S."/>
            <person name="Fabio R."/>
            <person name="Monica P."/>
            <person name="Olivier J."/>
            <person name="Enrico T."/>
            <person name="Nicola S."/>
        </authorList>
    </citation>
    <scope>NUCLEOTIDE SEQUENCE [LARGE SCALE GENOMIC DNA]</scope>
    <source>
        <strain evidence="2 3">DSM 44616</strain>
    </source>
</reference>
<dbReference type="PRINTS" id="PR00111">
    <property type="entry name" value="ABHYDROLASE"/>
</dbReference>
<dbReference type="SUPFAM" id="SSF53474">
    <property type="entry name" value="alpha/beta-Hydrolases"/>
    <property type="match status" value="1"/>
</dbReference>
<dbReference type="Proteomes" id="UP000193387">
    <property type="component" value="Unassembled WGS sequence"/>
</dbReference>
<dbReference type="InterPro" id="IPR000073">
    <property type="entry name" value="AB_hydrolase_1"/>
</dbReference>
<protein>
    <recommendedName>
        <fullName evidence="1">AB hydrolase-1 domain-containing protein</fullName>
    </recommendedName>
</protein>
<evidence type="ECO:0000313" key="3">
    <source>
        <dbReference type="Proteomes" id="UP000193387"/>
    </source>
</evidence>
<keyword evidence="3" id="KW-1185">Reference proteome</keyword>
<organism evidence="2 3">
    <name type="scientific">Mycobacterium saskatchewanense</name>
    <dbReference type="NCBI Taxonomy" id="220927"/>
    <lineage>
        <taxon>Bacteria</taxon>
        <taxon>Bacillati</taxon>
        <taxon>Actinomycetota</taxon>
        <taxon>Actinomycetes</taxon>
        <taxon>Mycobacteriales</taxon>
        <taxon>Mycobacteriaceae</taxon>
        <taxon>Mycobacterium</taxon>
        <taxon>Mycobacterium simiae complex</taxon>
    </lineage>
</organism>
<dbReference type="InterPro" id="IPR050228">
    <property type="entry name" value="Carboxylesterase_BioH"/>
</dbReference>
<accession>A0AAJ3TSR3</accession>
<name>A0AAJ3TSR3_9MYCO</name>
<dbReference type="EMBL" id="LQPR01000084">
    <property type="protein sequence ID" value="ORW64187.1"/>
    <property type="molecule type" value="Genomic_DNA"/>
</dbReference>
<dbReference type="Gene3D" id="3.40.50.1820">
    <property type="entry name" value="alpha/beta hydrolase"/>
    <property type="match status" value="1"/>
</dbReference>
<evidence type="ECO:0000259" key="1">
    <source>
        <dbReference type="Pfam" id="PF00561"/>
    </source>
</evidence>
<feature type="domain" description="AB hydrolase-1" evidence="1">
    <location>
        <begin position="37"/>
        <end position="268"/>
    </location>
</feature>
<dbReference type="PANTHER" id="PTHR43194">
    <property type="entry name" value="HYDROLASE ALPHA/BETA FOLD FAMILY"/>
    <property type="match status" value="1"/>
</dbReference>
<evidence type="ECO:0000313" key="2">
    <source>
        <dbReference type="EMBL" id="ORW64187.1"/>
    </source>
</evidence>
<dbReference type="AlphaFoldDB" id="A0AAJ3TSR3"/>
<gene>
    <name evidence="2" type="ORF">AWC23_26480</name>
</gene>
<dbReference type="PANTHER" id="PTHR43194:SF5">
    <property type="entry name" value="PIMELOYL-[ACYL-CARRIER PROTEIN] METHYL ESTER ESTERASE"/>
    <property type="match status" value="1"/>
</dbReference>
<dbReference type="RefSeq" id="WP_085258590.1">
    <property type="nucleotide sequence ID" value="NZ_AP022573.1"/>
</dbReference>
<proteinExistence type="predicted"/>
<dbReference type="Pfam" id="PF00561">
    <property type="entry name" value="Abhydrolase_1"/>
    <property type="match status" value="1"/>
</dbReference>
<dbReference type="InterPro" id="IPR029058">
    <property type="entry name" value="AB_hydrolase_fold"/>
</dbReference>
<dbReference type="GO" id="GO:0003824">
    <property type="term" value="F:catalytic activity"/>
    <property type="evidence" value="ECO:0007669"/>
    <property type="project" value="UniProtKB-ARBA"/>
</dbReference>
<sequence length="290" mass="30793">MSPGLPFTHGRDQVISYPVTAAGIRTRVVESLDGTHPLVCLHGVGSRADRFIPVVPGLVRAGFHVYVIDFPGHGFADKRPEIDYRARGFAEFVAAVLDTLGLANVTVAGTSLGGHVAARLACDRPDLVSNLVLIGTMGISKLAEEDKVAPGNVADGSVEAVRRKLEFLVSDPAAVTDAWVREESMINSSQGARDALMTAAAALNAEANDDRQGERLLLERPGLPTLIVWGENDRWTPLPMGLAAHEELPGSVLRVIPGCGHAPYFENPDAFVTVLREFFAAAAVRTTGGA</sequence>
<comment type="caution">
    <text evidence="2">The sequence shown here is derived from an EMBL/GenBank/DDBJ whole genome shotgun (WGS) entry which is preliminary data.</text>
</comment>